<evidence type="ECO:0000313" key="3">
    <source>
        <dbReference type="EMBL" id="GMS87510.1"/>
    </source>
</evidence>
<proteinExistence type="predicted"/>
<feature type="compositionally biased region" description="Basic and acidic residues" evidence="1">
    <location>
        <begin position="207"/>
        <end position="221"/>
    </location>
</feature>
<dbReference type="SUPFAM" id="SSF81383">
    <property type="entry name" value="F-box domain"/>
    <property type="match status" value="1"/>
</dbReference>
<feature type="compositionally biased region" description="Low complexity" evidence="1">
    <location>
        <begin position="16"/>
        <end position="31"/>
    </location>
</feature>
<name>A0AAV5T598_9BILA</name>
<dbReference type="Pfam" id="PF00646">
    <property type="entry name" value="F-box"/>
    <property type="match status" value="1"/>
</dbReference>
<dbReference type="AlphaFoldDB" id="A0AAV5T598"/>
<reference evidence="3" key="1">
    <citation type="submission" date="2023-10" db="EMBL/GenBank/DDBJ databases">
        <title>Genome assembly of Pristionchus species.</title>
        <authorList>
            <person name="Yoshida K."/>
            <person name="Sommer R.J."/>
        </authorList>
    </citation>
    <scope>NUCLEOTIDE SEQUENCE</scope>
    <source>
        <strain evidence="3">RS0144</strain>
    </source>
</reference>
<evidence type="ECO:0000259" key="2">
    <source>
        <dbReference type="PROSITE" id="PS50181"/>
    </source>
</evidence>
<dbReference type="InterPro" id="IPR036047">
    <property type="entry name" value="F-box-like_dom_sf"/>
</dbReference>
<dbReference type="PROSITE" id="PS50181">
    <property type="entry name" value="FBOX"/>
    <property type="match status" value="1"/>
</dbReference>
<comment type="caution">
    <text evidence="3">The sequence shown here is derived from an EMBL/GenBank/DDBJ whole genome shotgun (WGS) entry which is preliminary data.</text>
</comment>
<evidence type="ECO:0000256" key="1">
    <source>
        <dbReference type="SAM" id="MobiDB-lite"/>
    </source>
</evidence>
<sequence length="464" mass="52145">IFPFQMPVLLPDGAAKPQQSPQKPSSFSPTKKPIVSLNVGSQAKKAIRFFTRAIAAVCACYTSADQVHAQHHEETAAFEEHPAEIIYDTEFDDLPPEILMKIIGQCDFNSQMHLRATSRRMHSLVEHSDLARRQVVGGVEIGTFPLASVSAVELNTLGQEEPQQQEQEQGEESRLEMQQQVRLRQQRLMPLSASSSNLLVPSSSSSHSDDHPSLPHQQQKEQHILLRRLSKRHGQIVLTMERLKFMMRRLCVCHSLHIRGVPMDDSLATRLLLADYRAVRDLVVDRVSTVSQENMLKLVTKVCPTQCIYVFNHSSRASTASLTPALILGSGTTEFAIEAAIGCTYIHPSFDDEALLQIVVHDKLVRRSIRLPLSKITHVGIVEAARAFQSRCLQLLQEFPVDSPLWEVIITLPVSPLIDPSRLSIPHEMAPYTRVYFSSMPSVVLEVLINRMNLRVHIDYGVRK</sequence>
<feature type="compositionally biased region" description="Low complexity" evidence="1">
    <location>
        <begin position="194"/>
        <end position="206"/>
    </location>
</feature>
<protein>
    <recommendedName>
        <fullName evidence="2">F-box domain-containing protein</fullName>
    </recommendedName>
</protein>
<feature type="region of interest" description="Disordered" evidence="1">
    <location>
        <begin position="194"/>
        <end position="221"/>
    </location>
</feature>
<keyword evidence="4" id="KW-1185">Reference proteome</keyword>
<feature type="domain" description="F-box" evidence="2">
    <location>
        <begin position="88"/>
        <end position="134"/>
    </location>
</feature>
<gene>
    <name evidence="3" type="ORF">PENTCL1PPCAC_9685</name>
</gene>
<dbReference type="EMBL" id="BTSX01000003">
    <property type="protein sequence ID" value="GMS87510.1"/>
    <property type="molecule type" value="Genomic_DNA"/>
</dbReference>
<dbReference type="Proteomes" id="UP001432027">
    <property type="component" value="Unassembled WGS sequence"/>
</dbReference>
<dbReference type="CDD" id="cd09917">
    <property type="entry name" value="F-box_SF"/>
    <property type="match status" value="1"/>
</dbReference>
<organism evidence="3 4">
    <name type="scientific">Pristionchus entomophagus</name>
    <dbReference type="NCBI Taxonomy" id="358040"/>
    <lineage>
        <taxon>Eukaryota</taxon>
        <taxon>Metazoa</taxon>
        <taxon>Ecdysozoa</taxon>
        <taxon>Nematoda</taxon>
        <taxon>Chromadorea</taxon>
        <taxon>Rhabditida</taxon>
        <taxon>Rhabditina</taxon>
        <taxon>Diplogasteromorpha</taxon>
        <taxon>Diplogasteroidea</taxon>
        <taxon>Neodiplogasteridae</taxon>
        <taxon>Pristionchus</taxon>
    </lineage>
</organism>
<feature type="region of interest" description="Disordered" evidence="1">
    <location>
        <begin position="159"/>
        <end position="181"/>
    </location>
</feature>
<dbReference type="InterPro" id="IPR001810">
    <property type="entry name" value="F-box_dom"/>
</dbReference>
<feature type="region of interest" description="Disordered" evidence="1">
    <location>
        <begin position="11"/>
        <end position="31"/>
    </location>
</feature>
<evidence type="ECO:0000313" key="4">
    <source>
        <dbReference type="Proteomes" id="UP001432027"/>
    </source>
</evidence>
<feature type="non-terminal residue" evidence="3">
    <location>
        <position position="1"/>
    </location>
</feature>
<accession>A0AAV5T598</accession>